<dbReference type="CDD" id="cd16325">
    <property type="entry name" value="LolA"/>
    <property type="match status" value="1"/>
</dbReference>
<name>A0A081RFX8_SPHCR</name>
<evidence type="ECO:0000256" key="1">
    <source>
        <dbReference type="ARBA" id="ARBA00022729"/>
    </source>
</evidence>
<evidence type="ECO:0000313" key="3">
    <source>
        <dbReference type="EMBL" id="KEQ54101.1"/>
    </source>
</evidence>
<dbReference type="InterPro" id="IPR004564">
    <property type="entry name" value="OM_lipoprot_carrier_LolA-like"/>
</dbReference>
<comment type="caution">
    <text evidence="3">The sequence shown here is derived from an EMBL/GenBank/DDBJ whole genome shotgun (WGS) entry which is preliminary data.</text>
</comment>
<reference evidence="3 4" key="1">
    <citation type="submission" date="2014-02" db="EMBL/GenBank/DDBJ databases">
        <title>Whole genome sequence of Sphingobium chlorophenolicum NBRC 16172.</title>
        <authorList>
            <person name="Gan H.M."/>
            <person name="Gan H.Y."/>
            <person name="Chew T.H."/>
            <person name="Savka M.A."/>
        </authorList>
    </citation>
    <scope>NUCLEOTIDE SEQUENCE [LARGE SCALE GENOMIC DNA]</scope>
    <source>
        <strain evidence="3 4">NBRC 16172</strain>
    </source>
</reference>
<dbReference type="PANTHER" id="PTHR35869:SF1">
    <property type="entry name" value="OUTER-MEMBRANE LIPOPROTEIN CARRIER PROTEIN"/>
    <property type="match status" value="1"/>
</dbReference>
<dbReference type="RefSeq" id="WP_037449705.1">
    <property type="nucleotide sequence ID" value="NZ_JFHR01000014.1"/>
</dbReference>
<dbReference type="eggNOG" id="COG2834">
    <property type="taxonomic scope" value="Bacteria"/>
</dbReference>
<keyword evidence="1 2" id="KW-0732">Signal</keyword>
<dbReference type="InterPro" id="IPR029046">
    <property type="entry name" value="LolA/LolB/LppX"/>
</dbReference>
<sequence length="217" mass="23521">MKRMFAPATLTLAALTLVAVSVAVPMMPAAAQADQSDLSRVNAYIRAVTTMTADFAQTDRNGQTLTGQLTIKQPGKIRFQYQKGVPLLIVGDGKALTMIDYEVRQVQRWPIGNSPLGALIDPSKDLSKFGKVIQTGDPTVLSVQARDPKRPEYGTITMIFKRDAGSPAGLQLYGWVALDSQNNRTAVKLSNQRYGVPVADSAFRWTDPRPKGRASGG</sequence>
<dbReference type="PANTHER" id="PTHR35869">
    <property type="entry name" value="OUTER-MEMBRANE LIPOPROTEIN CARRIER PROTEIN"/>
    <property type="match status" value="1"/>
</dbReference>
<dbReference type="OrthoDB" id="9800501at2"/>
<dbReference type="Proteomes" id="UP000028411">
    <property type="component" value="Unassembled WGS sequence"/>
</dbReference>
<evidence type="ECO:0000313" key="4">
    <source>
        <dbReference type="Proteomes" id="UP000028411"/>
    </source>
</evidence>
<proteinExistence type="predicted"/>
<protein>
    <submittedName>
        <fullName evidence="3">Cell envelope biogenesis protein LolA</fullName>
    </submittedName>
</protein>
<feature type="signal peptide" evidence="2">
    <location>
        <begin position="1"/>
        <end position="33"/>
    </location>
</feature>
<accession>A0A081RFX8</accession>
<dbReference type="AlphaFoldDB" id="A0A081RFX8"/>
<dbReference type="Pfam" id="PF03548">
    <property type="entry name" value="LolA"/>
    <property type="match status" value="1"/>
</dbReference>
<dbReference type="EMBL" id="JFHR01000014">
    <property type="protein sequence ID" value="KEQ54101.1"/>
    <property type="molecule type" value="Genomic_DNA"/>
</dbReference>
<organism evidence="3 4">
    <name type="scientific">Sphingobium chlorophenolicum</name>
    <dbReference type="NCBI Taxonomy" id="46429"/>
    <lineage>
        <taxon>Bacteria</taxon>
        <taxon>Pseudomonadati</taxon>
        <taxon>Pseudomonadota</taxon>
        <taxon>Alphaproteobacteria</taxon>
        <taxon>Sphingomonadales</taxon>
        <taxon>Sphingomonadaceae</taxon>
        <taxon>Sphingobium</taxon>
    </lineage>
</organism>
<dbReference type="Gene3D" id="2.50.20.10">
    <property type="entry name" value="Lipoprotein localisation LolA/LolB/LppX"/>
    <property type="match status" value="1"/>
</dbReference>
<dbReference type="SUPFAM" id="SSF89392">
    <property type="entry name" value="Prokaryotic lipoproteins and lipoprotein localization factors"/>
    <property type="match status" value="1"/>
</dbReference>
<dbReference type="PATRIC" id="fig|46429.4.peg.1560"/>
<gene>
    <name evidence="3" type="ORF">BV95_01595</name>
</gene>
<feature type="chain" id="PRO_5001763366" evidence="2">
    <location>
        <begin position="34"/>
        <end position="217"/>
    </location>
</feature>
<evidence type="ECO:0000256" key="2">
    <source>
        <dbReference type="SAM" id="SignalP"/>
    </source>
</evidence>